<dbReference type="SUPFAM" id="SSF63501">
    <property type="entry name" value="Frizzled cysteine-rich domain"/>
    <property type="match status" value="1"/>
</dbReference>
<dbReference type="PANTHER" id="PTHR11309">
    <property type="entry name" value="FRIZZLED"/>
    <property type="match status" value="1"/>
</dbReference>
<feature type="disulfide bond" evidence="3">
    <location>
        <begin position="110"/>
        <end position="134"/>
    </location>
</feature>
<dbReference type="SMART" id="SM00063">
    <property type="entry name" value="FRI"/>
    <property type="match status" value="1"/>
</dbReference>
<evidence type="ECO:0000256" key="1">
    <source>
        <dbReference type="ARBA" id="ARBA00022473"/>
    </source>
</evidence>
<comment type="caution">
    <text evidence="6">The sequence shown here is derived from an EMBL/GenBank/DDBJ whole genome shotgun (WGS) entry which is preliminary data.</text>
</comment>
<keyword evidence="4" id="KW-1133">Transmembrane helix</keyword>
<accession>A0AAN8G7F1</accession>
<protein>
    <recommendedName>
        <fullName evidence="5">FZ domain-containing protein</fullName>
    </recommendedName>
</protein>
<dbReference type="GO" id="GO:0017147">
    <property type="term" value="F:Wnt-protein binding"/>
    <property type="evidence" value="ECO:0007669"/>
    <property type="project" value="TreeGrafter"/>
</dbReference>
<feature type="domain" description="FZ" evidence="5">
    <location>
        <begin position="30"/>
        <end position="145"/>
    </location>
</feature>
<dbReference type="GO" id="GO:0035567">
    <property type="term" value="P:non-canonical Wnt signaling pathway"/>
    <property type="evidence" value="ECO:0007669"/>
    <property type="project" value="TreeGrafter"/>
</dbReference>
<keyword evidence="4" id="KW-0472">Membrane</keyword>
<evidence type="ECO:0000256" key="2">
    <source>
        <dbReference type="ARBA" id="ARBA00023157"/>
    </source>
</evidence>
<name>A0AAN8G7F1_PATCE</name>
<dbReference type="InterPro" id="IPR015526">
    <property type="entry name" value="Frizzled/SFRP"/>
</dbReference>
<evidence type="ECO:0000259" key="5">
    <source>
        <dbReference type="PROSITE" id="PS50038"/>
    </source>
</evidence>
<dbReference type="InterPro" id="IPR020067">
    <property type="entry name" value="Frizzled_dom"/>
</dbReference>
<dbReference type="GO" id="GO:0060070">
    <property type="term" value="P:canonical Wnt signaling pathway"/>
    <property type="evidence" value="ECO:0007669"/>
    <property type="project" value="TreeGrafter"/>
</dbReference>
<dbReference type="Proteomes" id="UP001347796">
    <property type="component" value="Unassembled WGS sequence"/>
</dbReference>
<dbReference type="GO" id="GO:0005886">
    <property type="term" value="C:plasma membrane"/>
    <property type="evidence" value="ECO:0007669"/>
    <property type="project" value="TreeGrafter"/>
</dbReference>
<dbReference type="Gene3D" id="1.10.2000.10">
    <property type="entry name" value="Frizzled cysteine-rich domain"/>
    <property type="match status" value="1"/>
</dbReference>
<dbReference type="EMBL" id="JAZGQO010000025">
    <property type="protein sequence ID" value="KAK6165156.1"/>
    <property type="molecule type" value="Genomic_DNA"/>
</dbReference>
<evidence type="ECO:0000256" key="4">
    <source>
        <dbReference type="SAM" id="Phobius"/>
    </source>
</evidence>
<dbReference type="PROSITE" id="PS50038">
    <property type="entry name" value="FZ"/>
    <property type="match status" value="1"/>
</dbReference>
<sequence length="337" mass="37939">MAVKCFVVLSVLNLIPILGLLLMVSSSSIKFREKCEKIRIPICANIYENNLTNLPNLFGINGQEEIESKIIYYLTVVNELKLKYFLCSLYLPPCLLSTSSSLLLPCRSTCHIAREASLHRLSARGLRWPSELQCHNFPTENCLNVTDNGKLHFVEKSLQADRKQWRNDNTPDEVASLEEELGDSNEYSLEIVDERSSDIPRRRYDVVELGHEEYFRGWADVQGVGAANDYCRVIGRGKRKFLSCVLAGSTGQDHYYVSALGFQPGYSNTWFMRDVDNDGRDDYCRCVGKPENSRMSCMKAGEHGFYGSPIQGGSQFSFDLPGSSGCHNKKLNPLFGA</sequence>
<reference evidence="6 7" key="1">
    <citation type="submission" date="2024-01" db="EMBL/GenBank/DDBJ databases">
        <title>The genome of the rayed Mediterranean limpet Patella caerulea (Linnaeus, 1758).</title>
        <authorList>
            <person name="Anh-Thu Weber A."/>
            <person name="Halstead-Nussloch G."/>
        </authorList>
    </citation>
    <scope>NUCLEOTIDE SEQUENCE [LARGE SCALE GENOMIC DNA]</scope>
    <source>
        <strain evidence="6">AATW-2023a</strain>
        <tissue evidence="6">Whole specimen</tissue>
    </source>
</reference>
<comment type="caution">
    <text evidence="3">Lacks conserved residue(s) required for the propagation of feature annotation.</text>
</comment>
<keyword evidence="7" id="KW-1185">Reference proteome</keyword>
<proteinExistence type="predicted"/>
<keyword evidence="2 3" id="KW-1015">Disulfide bond</keyword>
<keyword evidence="1" id="KW-0217">Developmental protein</keyword>
<gene>
    <name evidence="6" type="ORF">SNE40_023601</name>
</gene>
<dbReference type="Pfam" id="PF01392">
    <property type="entry name" value="Fz"/>
    <property type="match status" value="1"/>
</dbReference>
<feature type="transmembrane region" description="Helical" evidence="4">
    <location>
        <begin position="6"/>
        <end position="24"/>
    </location>
</feature>
<evidence type="ECO:0000313" key="7">
    <source>
        <dbReference type="Proteomes" id="UP001347796"/>
    </source>
</evidence>
<evidence type="ECO:0000313" key="6">
    <source>
        <dbReference type="EMBL" id="KAK6165156.1"/>
    </source>
</evidence>
<dbReference type="PANTHER" id="PTHR11309:SF126">
    <property type="entry name" value="FRIZZLED-2"/>
    <property type="match status" value="1"/>
</dbReference>
<keyword evidence="4" id="KW-0812">Transmembrane</keyword>
<dbReference type="InterPro" id="IPR036790">
    <property type="entry name" value="Frizzled_dom_sf"/>
</dbReference>
<dbReference type="GO" id="GO:0042813">
    <property type="term" value="F:Wnt receptor activity"/>
    <property type="evidence" value="ECO:0007669"/>
    <property type="project" value="TreeGrafter"/>
</dbReference>
<organism evidence="6 7">
    <name type="scientific">Patella caerulea</name>
    <name type="common">Rayed Mediterranean limpet</name>
    <dbReference type="NCBI Taxonomy" id="87958"/>
    <lineage>
        <taxon>Eukaryota</taxon>
        <taxon>Metazoa</taxon>
        <taxon>Spiralia</taxon>
        <taxon>Lophotrochozoa</taxon>
        <taxon>Mollusca</taxon>
        <taxon>Gastropoda</taxon>
        <taxon>Patellogastropoda</taxon>
        <taxon>Patelloidea</taxon>
        <taxon>Patellidae</taxon>
        <taxon>Patella</taxon>
    </lineage>
</organism>
<dbReference type="AlphaFoldDB" id="A0AAN8G7F1"/>
<evidence type="ECO:0000256" key="3">
    <source>
        <dbReference type="PROSITE-ProRule" id="PRU00090"/>
    </source>
</evidence>